<protein>
    <recommendedName>
        <fullName evidence="2">Helicase ATP-binding domain-containing protein</fullName>
    </recommendedName>
</protein>
<dbReference type="InterPro" id="IPR027417">
    <property type="entry name" value="P-loop_NTPase"/>
</dbReference>
<feature type="domain" description="Helicase ATP-binding" evidence="2">
    <location>
        <begin position="531"/>
        <end position="726"/>
    </location>
</feature>
<organism evidence="3">
    <name type="scientific">viral metagenome</name>
    <dbReference type="NCBI Taxonomy" id="1070528"/>
    <lineage>
        <taxon>unclassified sequences</taxon>
        <taxon>metagenomes</taxon>
        <taxon>organismal metagenomes</taxon>
    </lineage>
</organism>
<proteinExistence type="predicted"/>
<dbReference type="GO" id="GO:0016787">
    <property type="term" value="F:hydrolase activity"/>
    <property type="evidence" value="ECO:0007669"/>
    <property type="project" value="InterPro"/>
</dbReference>
<dbReference type="AlphaFoldDB" id="A0A6C0LCW5"/>
<dbReference type="EMBL" id="MN740464">
    <property type="protein sequence ID" value="QHU27895.1"/>
    <property type="molecule type" value="Genomic_DNA"/>
</dbReference>
<evidence type="ECO:0000313" key="3">
    <source>
        <dbReference type="EMBL" id="QHU27895.1"/>
    </source>
</evidence>
<dbReference type="Gene3D" id="3.40.50.300">
    <property type="entry name" value="P-loop containing nucleotide triphosphate hydrolases"/>
    <property type="match status" value="1"/>
</dbReference>
<accession>A0A6C0LCW5</accession>
<dbReference type="InterPro" id="IPR006935">
    <property type="entry name" value="Helicase/UvrB_N"/>
</dbReference>
<feature type="coiled-coil region" evidence="1">
    <location>
        <begin position="792"/>
        <end position="845"/>
    </location>
</feature>
<dbReference type="SUPFAM" id="SSF52540">
    <property type="entry name" value="P-loop containing nucleoside triphosphate hydrolases"/>
    <property type="match status" value="1"/>
</dbReference>
<dbReference type="CDD" id="cd18785">
    <property type="entry name" value="SF2_C"/>
    <property type="match status" value="1"/>
</dbReference>
<dbReference type="GO" id="GO:0005524">
    <property type="term" value="F:ATP binding"/>
    <property type="evidence" value="ECO:0007669"/>
    <property type="project" value="InterPro"/>
</dbReference>
<keyword evidence="1" id="KW-0175">Coiled coil</keyword>
<evidence type="ECO:0000256" key="1">
    <source>
        <dbReference type="SAM" id="Coils"/>
    </source>
</evidence>
<evidence type="ECO:0000259" key="2">
    <source>
        <dbReference type="PROSITE" id="PS51192"/>
    </source>
</evidence>
<dbReference type="InterPro" id="IPR014001">
    <property type="entry name" value="Helicase_ATP-bd"/>
</dbReference>
<name>A0A6C0LCW5_9ZZZZ</name>
<dbReference type="Pfam" id="PF04851">
    <property type="entry name" value="ResIII"/>
    <property type="match status" value="1"/>
</dbReference>
<dbReference type="GO" id="GO:0003677">
    <property type="term" value="F:DNA binding"/>
    <property type="evidence" value="ECO:0007669"/>
    <property type="project" value="InterPro"/>
</dbReference>
<reference evidence="3" key="1">
    <citation type="journal article" date="2020" name="Nature">
        <title>Giant virus diversity and host interactions through global metagenomics.</title>
        <authorList>
            <person name="Schulz F."/>
            <person name="Roux S."/>
            <person name="Paez-Espino D."/>
            <person name="Jungbluth S."/>
            <person name="Walsh D.A."/>
            <person name="Denef V.J."/>
            <person name="McMahon K.D."/>
            <person name="Konstantinidis K.T."/>
            <person name="Eloe-Fadrosh E.A."/>
            <person name="Kyrpides N.C."/>
            <person name="Woyke T."/>
        </authorList>
    </citation>
    <scope>NUCLEOTIDE SEQUENCE</scope>
    <source>
        <strain evidence="3">GVMAG-M-3300027769-26</strain>
    </source>
</reference>
<dbReference type="PROSITE" id="PS51192">
    <property type="entry name" value="HELICASE_ATP_BIND_1"/>
    <property type="match status" value="1"/>
</dbReference>
<sequence>MNNNIPKKALCIRNTSTWAHVKPEYKFDSGKFNKESVLKDIALMSPKIDYMLNKIKELDEKDMAADGKHYKHIIYSDVDGSNGAKMVASAMIANNFKPVYNNGVLKTKYTDEDNYNTFGLLTKSVVNKKPLSVGLKKNMMAVMNNRETGEKGNVYGKNMRFLILDSGFKEGIDVFDVKYMHILEPLITKAENTQVIGRGTRYCGQSGLPFIPNVGWPLNIYRYNIKYDDNMTVHDLFIKHSNENISILNFIAELEDIMIASAVDLPLTENIHILSTKNNRFLNYIKNNTGFGNNKSIIKINNIRGTYRNDVDIIDCKKNCKGILEYNIGDFNPDNLLITAALHVIKIEYVKQLQDFKKSNSDENDNKSWEGVFKKKIRFNIEDSILIKAFNKKFPKTDLCQHISKRKDYCDTINELWKNKQVFFKKHGNKLLDKLEEISRANKINSENYIQIYKYINENMKEYRQKEKPPETKLNIIDLNKYIFKNYKKYYWDIPIIQNKCIADLKKDDEKAEKNKIVSFSNTQLFVQKYLTPQSPYKGIFLYHSVGSGKTCTAISTATNTFNKEGYTILWVTRHTLKEDIWKNMFDNICNVIIQEKLKSGEIKEIPKLRAKRLELLGDSWIQPISYKQFTNMIKGKNKFYDKMVKINGKEDPFKKTLIIIDEIHKIYSNSLSALEKPNPAVLQDMIQRSYSVSGKNSLRLILMSATPITEDPMSSIKILNLLLENEERMPENFDDFKTKYCNDNGIINDNKILDIMNNIAGLISYIDRSNDKSQFAYPVMNDIICNIDISTSNLEDKLGNLNNEIEEINEKIPKLDTKINKEEIKGLKLKLKAIEKEKKGVVAKFKEPKSILDYINKCFKEK</sequence>